<sequence length="114" mass="12136">MAQLSSTGLLAVSLLLLLAAAAAVSGPPSPQYEALECQNVIHALWRNCKQYVQKKGPKQKPSSHCCRTVQVADAHPSCVCDYLGSPDAKEKISMEKVFYVTNQCGVTVPAGCGE</sequence>
<dbReference type="PANTHER" id="PTHR33286:SF50">
    <property type="entry name" value="BIFUNCTIONAL INHIBITOR_PLANT LIPID TRANSFER PROTEIN_SEED STORAGE HELICAL DOMAIN-CONTAINING PROTEIN"/>
    <property type="match status" value="1"/>
</dbReference>
<feature type="signal peptide" evidence="1">
    <location>
        <begin position="1"/>
        <end position="23"/>
    </location>
</feature>
<dbReference type="PANTHER" id="PTHR33286">
    <property type="entry name" value="BIFUNCTIONAL INHIBITOR/LIPID-TRANSFER PROTEIN/SEED STORAGE 2S ALBUMIN SUPERFAMILY PROTEIN"/>
    <property type="match status" value="1"/>
</dbReference>
<dbReference type="InterPro" id="IPR036312">
    <property type="entry name" value="Bifun_inhib/LTP/seed_sf"/>
</dbReference>
<dbReference type="InterPro" id="IPR016140">
    <property type="entry name" value="Bifunc_inhib/LTP/seed_store"/>
</dbReference>
<feature type="chain" id="PRO_5032861638" description="Bifunctional inhibitor/plant lipid transfer protein/seed storage helical domain-containing protein" evidence="1">
    <location>
        <begin position="24"/>
        <end position="114"/>
    </location>
</feature>
<dbReference type="AlphaFoldDB" id="A0A835A2Z7"/>
<evidence type="ECO:0000259" key="2">
    <source>
        <dbReference type="Pfam" id="PF14368"/>
    </source>
</evidence>
<dbReference type="OrthoDB" id="653734at2759"/>
<evidence type="ECO:0000256" key="1">
    <source>
        <dbReference type="SAM" id="SignalP"/>
    </source>
</evidence>
<dbReference type="Gramene" id="Dexi9B01G0025360.1">
    <property type="protein sequence ID" value="Dexi9B01G0025360.1:cds"/>
    <property type="gene ID" value="Dexi9B01G0025360"/>
</dbReference>
<dbReference type="SUPFAM" id="SSF47699">
    <property type="entry name" value="Bifunctional inhibitor/lipid-transfer protein/seed storage 2S albumin"/>
    <property type="match status" value="1"/>
</dbReference>
<organism evidence="3 4">
    <name type="scientific">Digitaria exilis</name>
    <dbReference type="NCBI Taxonomy" id="1010633"/>
    <lineage>
        <taxon>Eukaryota</taxon>
        <taxon>Viridiplantae</taxon>
        <taxon>Streptophyta</taxon>
        <taxon>Embryophyta</taxon>
        <taxon>Tracheophyta</taxon>
        <taxon>Spermatophyta</taxon>
        <taxon>Magnoliopsida</taxon>
        <taxon>Liliopsida</taxon>
        <taxon>Poales</taxon>
        <taxon>Poaceae</taxon>
        <taxon>PACMAD clade</taxon>
        <taxon>Panicoideae</taxon>
        <taxon>Panicodae</taxon>
        <taxon>Paniceae</taxon>
        <taxon>Anthephorinae</taxon>
        <taxon>Digitaria</taxon>
    </lineage>
</organism>
<dbReference type="Proteomes" id="UP000636709">
    <property type="component" value="Unassembled WGS sequence"/>
</dbReference>
<gene>
    <name evidence="3" type="ORF">HU200_065990</name>
</gene>
<accession>A0A835A2Z7</accession>
<evidence type="ECO:0000313" key="4">
    <source>
        <dbReference type="Proteomes" id="UP000636709"/>
    </source>
</evidence>
<dbReference type="Gene3D" id="1.10.110.10">
    <property type="entry name" value="Plant lipid-transfer and hydrophobic proteins"/>
    <property type="match status" value="1"/>
</dbReference>
<comment type="caution">
    <text evidence="3">The sequence shown here is derived from an EMBL/GenBank/DDBJ whole genome shotgun (WGS) entry which is preliminary data.</text>
</comment>
<reference evidence="3" key="1">
    <citation type="submission" date="2020-07" db="EMBL/GenBank/DDBJ databases">
        <title>Genome sequence and genetic diversity analysis of an under-domesticated orphan crop, white fonio (Digitaria exilis).</title>
        <authorList>
            <person name="Bennetzen J.L."/>
            <person name="Chen S."/>
            <person name="Ma X."/>
            <person name="Wang X."/>
            <person name="Yssel A.E.J."/>
            <person name="Chaluvadi S.R."/>
            <person name="Johnson M."/>
            <person name="Gangashetty P."/>
            <person name="Hamidou F."/>
            <person name="Sanogo M.D."/>
            <person name="Zwaenepoel A."/>
            <person name="Wallace J."/>
            <person name="Van De Peer Y."/>
            <person name="Van Deynze A."/>
        </authorList>
    </citation>
    <scope>NUCLEOTIDE SEQUENCE</scope>
    <source>
        <tissue evidence="3">Leaves</tissue>
    </source>
</reference>
<name>A0A835A2Z7_9POAL</name>
<dbReference type="EMBL" id="JACEFO010002921">
    <property type="protein sequence ID" value="KAF8646143.1"/>
    <property type="molecule type" value="Genomic_DNA"/>
</dbReference>
<evidence type="ECO:0000313" key="3">
    <source>
        <dbReference type="EMBL" id="KAF8646143.1"/>
    </source>
</evidence>
<protein>
    <recommendedName>
        <fullName evidence="2">Bifunctional inhibitor/plant lipid transfer protein/seed storage helical domain-containing protein</fullName>
    </recommendedName>
</protein>
<proteinExistence type="predicted"/>
<keyword evidence="1" id="KW-0732">Signal</keyword>
<keyword evidence="4" id="KW-1185">Reference proteome</keyword>
<dbReference type="Pfam" id="PF14368">
    <property type="entry name" value="LTP_2"/>
    <property type="match status" value="1"/>
</dbReference>
<feature type="domain" description="Bifunctional inhibitor/plant lipid transfer protein/seed storage helical" evidence="2">
    <location>
        <begin position="19"/>
        <end position="111"/>
    </location>
</feature>